<dbReference type="AlphaFoldDB" id="D2VZ83"/>
<dbReference type="InParanoid" id="D2VZ83"/>
<accession>D2VZ83</accession>
<organism evidence="2">
    <name type="scientific">Naegleria gruberi</name>
    <name type="common">Amoeba</name>
    <dbReference type="NCBI Taxonomy" id="5762"/>
    <lineage>
        <taxon>Eukaryota</taxon>
        <taxon>Discoba</taxon>
        <taxon>Heterolobosea</taxon>
        <taxon>Tetramitia</taxon>
        <taxon>Eutetramitia</taxon>
        <taxon>Vahlkampfiidae</taxon>
        <taxon>Naegleria</taxon>
    </lineage>
</organism>
<evidence type="ECO:0000313" key="2">
    <source>
        <dbReference type="Proteomes" id="UP000006671"/>
    </source>
</evidence>
<dbReference type="VEuPathDB" id="AmoebaDB:NAEGRDRAFT_74397"/>
<protein>
    <submittedName>
        <fullName evidence="1">Predicted protein</fullName>
    </submittedName>
</protein>
<evidence type="ECO:0000313" key="1">
    <source>
        <dbReference type="EMBL" id="EFC37896.1"/>
    </source>
</evidence>
<dbReference type="EMBL" id="GG738913">
    <property type="protein sequence ID" value="EFC37896.1"/>
    <property type="molecule type" value="Genomic_DNA"/>
</dbReference>
<name>D2VZ83_NAEGR</name>
<gene>
    <name evidence="1" type="ORF">NAEGRDRAFT_74397</name>
</gene>
<dbReference type="Proteomes" id="UP000006671">
    <property type="component" value="Unassembled WGS sequence"/>
</dbReference>
<dbReference type="KEGG" id="ngr:NAEGRDRAFT_74397"/>
<dbReference type="RefSeq" id="XP_002670640.1">
    <property type="nucleotide sequence ID" value="XM_002670594.1"/>
</dbReference>
<reference evidence="1 2" key="1">
    <citation type="journal article" date="2010" name="Cell">
        <title>The genome of Naegleria gruberi illuminates early eukaryotic versatility.</title>
        <authorList>
            <person name="Fritz-Laylin L.K."/>
            <person name="Prochnik S.E."/>
            <person name="Ginger M.L."/>
            <person name="Dacks J.B."/>
            <person name="Carpenter M.L."/>
            <person name="Field M.C."/>
            <person name="Kuo A."/>
            <person name="Paredez A."/>
            <person name="Chapman J."/>
            <person name="Pham J."/>
            <person name="Shu S."/>
            <person name="Neupane R."/>
            <person name="Cipriano M."/>
            <person name="Mancuso J."/>
            <person name="Tu H."/>
            <person name="Salamov A."/>
            <person name="Lindquist E."/>
            <person name="Shapiro H."/>
            <person name="Lucas S."/>
            <person name="Grigoriev I.V."/>
            <person name="Cande W.Z."/>
            <person name="Fulton C."/>
            <person name="Rokhsar D.S."/>
            <person name="Dawson S.C."/>
        </authorList>
    </citation>
    <scope>NUCLEOTIDE SEQUENCE [LARGE SCALE GENOMIC DNA]</scope>
    <source>
        <strain evidence="1 2">NEG-M</strain>
    </source>
</reference>
<sequence length="304" mass="35344">MDNENTDWFKKLCTCFNKFPKKIKIEIKMENSEQIISSKKFDSTCYGNINLIFPWSLDILEGKIERYQMALQDGQEADLCVFQECSTYFQFNFNLREYYDDIRSIHGAQAARSKLKSIYTCCLFYEIMSLGHYVPNLFQDQARIHPCSLSSENSTRVPLATLLFATLNDCYPWEDLEDLDYCNISPNFDGPACLWLSSDKFMEIIESIYFDFEEKEFNQLEKETFKAFGRIDGQKKETFKAFGRIDGQSPFFYFDAGGVIEEVIHNVSFEIVQPQSASSLLDAIDEEGKKSIVKVTRQEARSFF</sequence>
<keyword evidence="2" id="KW-1185">Reference proteome</keyword>
<dbReference type="GeneID" id="8863370"/>
<proteinExistence type="predicted"/>